<comment type="subcellular location">
    <subcellularLocation>
        <location evidence="1">Chromosome</location>
    </subcellularLocation>
</comment>
<keyword evidence="7" id="KW-0862">Zinc</keyword>
<evidence type="ECO:0000256" key="9">
    <source>
        <dbReference type="ARBA" id="ARBA00023204"/>
    </source>
</evidence>
<dbReference type="Pfam" id="PF20867">
    <property type="entry name" value="UVSSA_N"/>
    <property type="match status" value="1"/>
</dbReference>
<evidence type="ECO:0000256" key="4">
    <source>
        <dbReference type="ARBA" id="ARBA00022723"/>
    </source>
</evidence>
<dbReference type="InterPro" id="IPR049431">
    <property type="entry name" value="UVSSA_C"/>
</dbReference>
<dbReference type="PANTHER" id="PTHR28670">
    <property type="entry name" value="UV-STIMULATED SCAFFOLD PROTEIN A"/>
    <property type="match status" value="1"/>
</dbReference>
<dbReference type="EMBL" id="JANBTW010000062">
    <property type="protein sequence ID" value="KAJ2673968.1"/>
    <property type="molecule type" value="Genomic_DNA"/>
</dbReference>
<evidence type="ECO:0000256" key="7">
    <source>
        <dbReference type="ARBA" id="ARBA00022833"/>
    </source>
</evidence>
<keyword evidence="5" id="KW-0227">DNA damage</keyword>
<sequence>MLPSLAMSSLDELVAELTTTGYDALDAEKLKQLKQECKTDTSGQTIVEVFTLLLKALKKTHAQVRISALQVINELFSRSHQFRLLLIRKLPQFIALVLGSYQKKLPPPKRYAEKLKLLAAEHLYTWVEKFGFAYQRLVYAYRYLRYVEKVDFRSAARAYKRTDPERAKRRHEFFVRNRREYMWRTLVAVRADIMTKKLEIERAVAYLNNCFEVLIPDIADMFGVKERFVSRKDKLAALKAENAVGTENSVAKFKAENRNADDEDDLDEILAVMATNRHAIQIEFNPEKALDVEENEDNVAIYDTLRDYLQICVQVYTPLVDKWIERLDQVNDELEVDVAELKSTVRQIKGRLYRTVAKCRDLGIDFAYMDSKKYEDSGDDEFEDVPFIASALEDGKGSQSKKESQTDDRYRKRNQIFALLGETGLESDPTVVDPRKLRYRSENSLLKKRTRDMDSDEQQAQSSNPIEDKLREIAPVVSYDTDLMYWNSDDINANTSGLEIRHRFLGSARDEPKIPSEAARRMRMRAVYLKDLHSHSHPSDAAATDASGEGDSQRREIKACRAPLKSGKLCPRRDLVKCPFHGVIIPRDEFGRPQGQTAETQQLEQDQPQPLETAGADSRQSNEPSSVATAETMDDLRAEDIELLIANKHQLPAATRGRTRRKKGDDSNSSSALINIRKKKPSGISHLRKAVRKYM</sequence>
<evidence type="ECO:0000256" key="2">
    <source>
        <dbReference type="ARBA" id="ARBA00009240"/>
    </source>
</evidence>
<keyword evidence="9" id="KW-0234">DNA repair</keyword>
<dbReference type="AlphaFoldDB" id="A0A9W8G4N7"/>
<dbReference type="GO" id="GO:0005694">
    <property type="term" value="C:chromosome"/>
    <property type="evidence" value="ECO:0007669"/>
    <property type="project" value="UniProtKB-SubCell"/>
</dbReference>
<feature type="compositionally biased region" description="Polar residues" evidence="11">
    <location>
        <begin position="618"/>
        <end position="629"/>
    </location>
</feature>
<evidence type="ECO:0000256" key="5">
    <source>
        <dbReference type="ARBA" id="ARBA00022763"/>
    </source>
</evidence>
<keyword evidence="4" id="KW-0479">Metal-binding</keyword>
<keyword evidence="3" id="KW-0158">Chromosome</keyword>
<comment type="caution">
    <text evidence="13">The sequence shown here is derived from an EMBL/GenBank/DDBJ whole genome shotgun (WGS) entry which is preliminary data.</text>
</comment>
<feature type="domain" description="UV-stimulated scaffold protein A C-terminal" evidence="12">
    <location>
        <begin position="554"/>
        <end position="594"/>
    </location>
</feature>
<dbReference type="InterPro" id="IPR049408">
    <property type="entry name" value="UVSSA_N_a-solenoid_rpt"/>
</dbReference>
<evidence type="ECO:0000256" key="11">
    <source>
        <dbReference type="SAM" id="MobiDB-lite"/>
    </source>
</evidence>
<comment type="similarity">
    <text evidence="2">Belongs to the UVSSA family.</text>
</comment>
<gene>
    <name evidence="13" type="ORF">GGI25_004535</name>
</gene>
<dbReference type="OrthoDB" id="5594015at2759"/>
<feature type="region of interest" description="Disordered" evidence="11">
    <location>
        <begin position="651"/>
        <end position="682"/>
    </location>
</feature>
<evidence type="ECO:0000256" key="10">
    <source>
        <dbReference type="SAM" id="Coils"/>
    </source>
</evidence>
<dbReference type="Pfam" id="PF09740">
    <property type="entry name" value="DUF2043"/>
    <property type="match status" value="1"/>
</dbReference>
<protein>
    <recommendedName>
        <fullName evidence="12">UV-stimulated scaffold protein A C-terminal domain-containing protein</fullName>
    </recommendedName>
</protein>
<reference evidence="13" key="1">
    <citation type="submission" date="2022-07" db="EMBL/GenBank/DDBJ databases">
        <title>Phylogenomic reconstructions and comparative analyses of Kickxellomycotina fungi.</title>
        <authorList>
            <person name="Reynolds N.K."/>
            <person name="Stajich J.E."/>
            <person name="Barry K."/>
            <person name="Grigoriev I.V."/>
            <person name="Crous P."/>
            <person name="Smith M.E."/>
        </authorList>
    </citation>
    <scope>NUCLEOTIDE SEQUENCE</scope>
    <source>
        <strain evidence="13">NRRL 3115</strain>
    </source>
</reference>
<feature type="region of interest" description="Disordered" evidence="11">
    <location>
        <begin position="533"/>
        <end position="554"/>
    </location>
</feature>
<keyword evidence="8 10" id="KW-0175">Coiled coil</keyword>
<evidence type="ECO:0000256" key="6">
    <source>
        <dbReference type="ARBA" id="ARBA00022771"/>
    </source>
</evidence>
<accession>A0A9W8G4N7</accession>
<evidence type="ECO:0000256" key="3">
    <source>
        <dbReference type="ARBA" id="ARBA00022454"/>
    </source>
</evidence>
<feature type="region of interest" description="Disordered" evidence="11">
    <location>
        <begin position="586"/>
        <end position="629"/>
    </location>
</feature>
<dbReference type="GO" id="GO:0000993">
    <property type="term" value="F:RNA polymerase II complex binding"/>
    <property type="evidence" value="ECO:0007669"/>
    <property type="project" value="TreeGrafter"/>
</dbReference>
<dbReference type="GO" id="GO:0006283">
    <property type="term" value="P:transcription-coupled nucleotide-excision repair"/>
    <property type="evidence" value="ECO:0007669"/>
    <property type="project" value="TreeGrafter"/>
</dbReference>
<evidence type="ECO:0000259" key="12">
    <source>
        <dbReference type="Pfam" id="PF09740"/>
    </source>
</evidence>
<dbReference type="PANTHER" id="PTHR28670:SF1">
    <property type="entry name" value="UV-STIMULATED SCAFFOLD PROTEIN A"/>
    <property type="match status" value="1"/>
</dbReference>
<proteinExistence type="inferred from homology"/>
<feature type="compositionally biased region" description="Low complexity" evidence="11">
    <location>
        <begin position="600"/>
        <end position="613"/>
    </location>
</feature>
<dbReference type="GO" id="GO:0009411">
    <property type="term" value="P:response to UV"/>
    <property type="evidence" value="ECO:0007669"/>
    <property type="project" value="InterPro"/>
</dbReference>
<evidence type="ECO:0000313" key="14">
    <source>
        <dbReference type="Proteomes" id="UP001151518"/>
    </source>
</evidence>
<dbReference type="Proteomes" id="UP001151518">
    <property type="component" value="Unassembled WGS sequence"/>
</dbReference>
<evidence type="ECO:0000256" key="1">
    <source>
        <dbReference type="ARBA" id="ARBA00004286"/>
    </source>
</evidence>
<evidence type="ECO:0000256" key="8">
    <source>
        <dbReference type="ARBA" id="ARBA00023054"/>
    </source>
</evidence>
<feature type="region of interest" description="Disordered" evidence="11">
    <location>
        <begin position="443"/>
        <end position="466"/>
    </location>
</feature>
<organism evidence="13 14">
    <name type="scientific">Coemansia spiralis</name>
    <dbReference type="NCBI Taxonomy" id="417178"/>
    <lineage>
        <taxon>Eukaryota</taxon>
        <taxon>Fungi</taxon>
        <taxon>Fungi incertae sedis</taxon>
        <taxon>Zoopagomycota</taxon>
        <taxon>Kickxellomycotina</taxon>
        <taxon>Kickxellomycetes</taxon>
        <taxon>Kickxellales</taxon>
        <taxon>Kickxellaceae</taxon>
        <taxon>Coemansia</taxon>
    </lineage>
</organism>
<keyword evidence="6" id="KW-0863">Zinc-finger</keyword>
<name>A0A9W8G4N7_9FUNG</name>
<dbReference type="GO" id="GO:0008270">
    <property type="term" value="F:zinc ion binding"/>
    <property type="evidence" value="ECO:0007669"/>
    <property type="project" value="UniProtKB-KW"/>
</dbReference>
<dbReference type="InterPro" id="IPR018610">
    <property type="entry name" value="UVSSA"/>
</dbReference>
<feature type="coiled-coil region" evidence="10">
    <location>
        <begin position="324"/>
        <end position="351"/>
    </location>
</feature>
<evidence type="ECO:0000313" key="13">
    <source>
        <dbReference type="EMBL" id="KAJ2673968.1"/>
    </source>
</evidence>